<dbReference type="Pfam" id="PF16945">
    <property type="entry name" value="Phage_r1t_holin"/>
    <property type="match status" value="1"/>
</dbReference>
<protein>
    <submittedName>
        <fullName evidence="1">Holin</fullName>
    </submittedName>
</protein>
<name>A0A8S5N4Q9_9CAUD</name>
<sequence length="75" mass="7932">MFKNCVFKVSVDTQKWMKAAAVRAVKTMAQVAGSMLVIGAFNETAWSLLIQTSLAAGLASVLTSITGIPEVKDGE</sequence>
<evidence type="ECO:0000313" key="1">
    <source>
        <dbReference type="EMBL" id="DAD89625.1"/>
    </source>
</evidence>
<proteinExistence type="predicted"/>
<organism evidence="1">
    <name type="scientific">Siphoviridae sp. ctnFo11</name>
    <dbReference type="NCBI Taxonomy" id="2826454"/>
    <lineage>
        <taxon>Viruses</taxon>
        <taxon>Duplodnaviria</taxon>
        <taxon>Heunggongvirae</taxon>
        <taxon>Uroviricota</taxon>
        <taxon>Caudoviricetes</taxon>
    </lineage>
</organism>
<dbReference type="EMBL" id="BK015066">
    <property type="protein sequence ID" value="DAD89625.1"/>
    <property type="molecule type" value="Genomic_DNA"/>
</dbReference>
<reference evidence="1" key="1">
    <citation type="journal article" date="2021" name="Proc. Natl. Acad. Sci. U.S.A.">
        <title>A Catalog of Tens of Thousands of Viruses from Human Metagenomes Reveals Hidden Associations with Chronic Diseases.</title>
        <authorList>
            <person name="Tisza M.J."/>
            <person name="Buck C.B."/>
        </authorList>
    </citation>
    <scope>NUCLEOTIDE SEQUENCE</scope>
    <source>
        <strain evidence="1">CtnFo11</strain>
    </source>
</reference>
<dbReference type="InterPro" id="IPR020109">
    <property type="entry name" value="Holin_r1t"/>
</dbReference>
<accession>A0A8S5N4Q9</accession>